<feature type="transmembrane region" description="Helical" evidence="1">
    <location>
        <begin position="6"/>
        <end position="26"/>
    </location>
</feature>
<keyword evidence="1" id="KW-0812">Transmembrane</keyword>
<comment type="caution">
    <text evidence="2">The sequence shown here is derived from an EMBL/GenBank/DDBJ whole genome shotgun (WGS) entry which is preliminary data.</text>
</comment>
<dbReference type="Gene3D" id="1.20.5.80">
    <property type="match status" value="1"/>
</dbReference>
<evidence type="ECO:0000256" key="1">
    <source>
        <dbReference type="SAM" id="Phobius"/>
    </source>
</evidence>
<sequence length="113" mass="11608">MAAARWSALLGVLSRLWINFVVLSCAGRTALLCRPNLLESVMNKNIQRGLVAVGALVLSGVAMAADADPGLDAINGLTTRATSYIAAAAAVAVVVAGGFWGISFMKKAFSRAG</sequence>
<keyword evidence="1" id="KW-0472">Membrane</keyword>
<evidence type="ECO:0000313" key="3">
    <source>
        <dbReference type="Proteomes" id="UP000439986"/>
    </source>
</evidence>
<accession>A0A844CQ44</accession>
<protein>
    <recommendedName>
        <fullName evidence="4">Phage coat protein</fullName>
    </recommendedName>
</protein>
<name>A0A844CQ44_9BURK</name>
<keyword evidence="3" id="KW-1185">Reference proteome</keyword>
<feature type="transmembrane region" description="Helical" evidence="1">
    <location>
        <begin position="85"/>
        <end position="105"/>
    </location>
</feature>
<dbReference type="Pfam" id="PF19199">
    <property type="entry name" value="Phage_coatGP8"/>
    <property type="match status" value="1"/>
</dbReference>
<reference evidence="2 3" key="1">
    <citation type="submission" date="2019-11" db="EMBL/GenBank/DDBJ databases">
        <title>Novel species isolated from a subtropical stream in China.</title>
        <authorList>
            <person name="Lu H."/>
        </authorList>
    </citation>
    <scope>NUCLEOTIDE SEQUENCE [LARGE SCALE GENOMIC DNA]</scope>
    <source>
        <strain evidence="2 3">FT26W</strain>
    </source>
</reference>
<organism evidence="2 3">
    <name type="scientific">Duganella aquatilis</name>
    <dbReference type="NCBI Taxonomy" id="2666082"/>
    <lineage>
        <taxon>Bacteria</taxon>
        <taxon>Pseudomonadati</taxon>
        <taxon>Pseudomonadota</taxon>
        <taxon>Betaproteobacteria</taxon>
        <taxon>Burkholderiales</taxon>
        <taxon>Oxalobacteraceae</taxon>
        <taxon>Telluria group</taxon>
        <taxon>Duganella</taxon>
    </lineage>
</organism>
<dbReference type="EMBL" id="WKJL01000001">
    <property type="protein sequence ID" value="MRW82837.1"/>
    <property type="molecule type" value="Genomic_DNA"/>
</dbReference>
<keyword evidence="1" id="KW-1133">Transmembrane helix</keyword>
<dbReference type="InterPro" id="IPR008020">
    <property type="entry name" value="G8P"/>
</dbReference>
<evidence type="ECO:0008006" key="4">
    <source>
        <dbReference type="Google" id="ProtNLM"/>
    </source>
</evidence>
<gene>
    <name evidence="2" type="ORF">GJ698_01865</name>
</gene>
<dbReference type="AlphaFoldDB" id="A0A844CQ44"/>
<proteinExistence type="predicted"/>
<feature type="transmembrane region" description="Helical" evidence="1">
    <location>
        <begin position="46"/>
        <end position="65"/>
    </location>
</feature>
<dbReference type="InterPro" id="IPR023390">
    <property type="entry name" value="Phage_M13_G8P_capsid_dom_sf"/>
</dbReference>
<dbReference type="SUPFAM" id="SSF57987">
    <property type="entry name" value="Inovirus (filamentous phage) major coat protein"/>
    <property type="match status" value="1"/>
</dbReference>
<evidence type="ECO:0000313" key="2">
    <source>
        <dbReference type="EMBL" id="MRW82837.1"/>
    </source>
</evidence>
<dbReference type="Proteomes" id="UP000439986">
    <property type="component" value="Unassembled WGS sequence"/>
</dbReference>